<dbReference type="InterPro" id="IPR003660">
    <property type="entry name" value="HAMP_dom"/>
</dbReference>
<feature type="domain" description="Methyl-accepting transducer" evidence="6">
    <location>
        <begin position="78"/>
        <end position="266"/>
    </location>
</feature>
<proteinExistence type="inferred from homology"/>
<dbReference type="Pfam" id="PF00015">
    <property type="entry name" value="MCPsignal"/>
    <property type="match status" value="1"/>
</dbReference>
<evidence type="ECO:0000256" key="4">
    <source>
        <dbReference type="ARBA" id="ARBA00029447"/>
    </source>
</evidence>
<evidence type="ECO:0000259" key="6">
    <source>
        <dbReference type="PROSITE" id="PS50111"/>
    </source>
</evidence>
<evidence type="ECO:0000256" key="1">
    <source>
        <dbReference type="ARBA" id="ARBA00022692"/>
    </source>
</evidence>
<name>A0A7W7M4Y5_9ACTN</name>
<evidence type="ECO:0000256" key="2">
    <source>
        <dbReference type="ARBA" id="ARBA00022989"/>
    </source>
</evidence>
<dbReference type="RefSeq" id="WP_275408103.1">
    <property type="nucleotide sequence ID" value="NZ_BAABFG010000005.1"/>
</dbReference>
<keyword evidence="9" id="KW-1185">Reference proteome</keyword>
<organism evidence="8 9">
    <name type="scientific">Actinoplanes octamycinicus</name>
    <dbReference type="NCBI Taxonomy" id="135948"/>
    <lineage>
        <taxon>Bacteria</taxon>
        <taxon>Bacillati</taxon>
        <taxon>Actinomycetota</taxon>
        <taxon>Actinomycetes</taxon>
        <taxon>Micromonosporales</taxon>
        <taxon>Micromonosporaceae</taxon>
        <taxon>Actinoplanes</taxon>
    </lineage>
</organism>
<comment type="caution">
    <text evidence="8">The sequence shown here is derived from an EMBL/GenBank/DDBJ whole genome shotgun (WGS) entry which is preliminary data.</text>
</comment>
<dbReference type="PANTHER" id="PTHR32089">
    <property type="entry name" value="METHYL-ACCEPTING CHEMOTAXIS PROTEIN MCPB"/>
    <property type="match status" value="1"/>
</dbReference>
<sequence length="297" mass="30699">MRPAADPLVTIAEVCRRMTAGDFEARLPPIGDTEAALAARTAVNGLLDRLDAFAREAGAASAAAAAGRFHRRFLTTGLQGTFRLAAEQINESVTAMRRNADQIAAATRARHALADELESAVLTVSEQVATAATEMGASANGLASFARGAVADAERGLGTVTSLRSASEEIRHAVDLINQVASQTRLLALNATIEAARAGEAGRGFSVVANEVKTLANETSASSEEIMGQVNTVQQTAAEAVGVLEAVSRSFREINNLIDGIAVAVDGGGAAGTTGLSQLAEVLRAEVTRFLTTARQS</sequence>
<evidence type="ECO:0000313" key="8">
    <source>
        <dbReference type="EMBL" id="MBB4737131.1"/>
    </source>
</evidence>
<dbReference type="EMBL" id="JACHNB010000001">
    <property type="protein sequence ID" value="MBB4737131.1"/>
    <property type="molecule type" value="Genomic_DNA"/>
</dbReference>
<evidence type="ECO:0000256" key="3">
    <source>
        <dbReference type="ARBA" id="ARBA00023224"/>
    </source>
</evidence>
<dbReference type="SMART" id="SM00283">
    <property type="entry name" value="MA"/>
    <property type="match status" value="1"/>
</dbReference>
<dbReference type="Proteomes" id="UP000546162">
    <property type="component" value="Unassembled WGS sequence"/>
</dbReference>
<dbReference type="GO" id="GO:0016020">
    <property type="term" value="C:membrane"/>
    <property type="evidence" value="ECO:0007669"/>
    <property type="project" value="InterPro"/>
</dbReference>
<protein>
    <submittedName>
        <fullName evidence="8">Methyl-accepting chemotaxis protein</fullName>
    </submittedName>
</protein>
<reference evidence="8 9" key="1">
    <citation type="submission" date="2020-08" db="EMBL/GenBank/DDBJ databases">
        <title>Sequencing the genomes of 1000 actinobacteria strains.</title>
        <authorList>
            <person name="Klenk H.-P."/>
        </authorList>
    </citation>
    <scope>NUCLEOTIDE SEQUENCE [LARGE SCALE GENOMIC DNA]</scope>
    <source>
        <strain evidence="8 9">DSM 45809</strain>
    </source>
</reference>
<dbReference type="PROSITE" id="PS50111">
    <property type="entry name" value="CHEMOTAXIS_TRANSDUC_2"/>
    <property type="match status" value="1"/>
</dbReference>
<accession>A0A7W7M4Y5</accession>
<keyword evidence="1" id="KW-0812">Transmembrane</keyword>
<dbReference type="PANTHER" id="PTHR32089:SF112">
    <property type="entry name" value="LYSOZYME-LIKE PROTEIN-RELATED"/>
    <property type="match status" value="1"/>
</dbReference>
<dbReference type="AlphaFoldDB" id="A0A7W7M4Y5"/>
<evidence type="ECO:0000313" key="9">
    <source>
        <dbReference type="Proteomes" id="UP000546162"/>
    </source>
</evidence>
<gene>
    <name evidence="8" type="ORF">BJY16_000590</name>
</gene>
<dbReference type="PROSITE" id="PS50885">
    <property type="entry name" value="HAMP"/>
    <property type="match status" value="1"/>
</dbReference>
<keyword evidence="3 5" id="KW-0807">Transducer</keyword>
<keyword evidence="2" id="KW-1133">Transmembrane helix</keyword>
<comment type="similarity">
    <text evidence="4">Belongs to the methyl-accepting chemotaxis (MCP) protein family.</text>
</comment>
<dbReference type="GO" id="GO:0007165">
    <property type="term" value="P:signal transduction"/>
    <property type="evidence" value="ECO:0007669"/>
    <property type="project" value="UniProtKB-KW"/>
</dbReference>
<feature type="domain" description="HAMP" evidence="7">
    <location>
        <begin position="2"/>
        <end position="55"/>
    </location>
</feature>
<evidence type="ECO:0000259" key="7">
    <source>
        <dbReference type="PROSITE" id="PS50885"/>
    </source>
</evidence>
<dbReference type="InterPro" id="IPR004089">
    <property type="entry name" value="MCPsignal_dom"/>
</dbReference>
<evidence type="ECO:0000256" key="5">
    <source>
        <dbReference type="PROSITE-ProRule" id="PRU00284"/>
    </source>
</evidence>
<keyword evidence="2" id="KW-0472">Membrane</keyword>
<dbReference type="Gene3D" id="1.10.287.950">
    <property type="entry name" value="Methyl-accepting chemotaxis protein"/>
    <property type="match status" value="1"/>
</dbReference>
<dbReference type="SUPFAM" id="SSF58104">
    <property type="entry name" value="Methyl-accepting chemotaxis protein (MCP) signaling domain"/>
    <property type="match status" value="1"/>
</dbReference>